<organism evidence="2 3">
    <name type="scientific">Duganella flavida</name>
    <dbReference type="NCBI Taxonomy" id="2692175"/>
    <lineage>
        <taxon>Bacteria</taxon>
        <taxon>Pseudomonadati</taxon>
        <taxon>Pseudomonadota</taxon>
        <taxon>Betaproteobacteria</taxon>
        <taxon>Burkholderiales</taxon>
        <taxon>Oxalobacteraceae</taxon>
        <taxon>Telluria group</taxon>
        <taxon>Duganella</taxon>
    </lineage>
</organism>
<feature type="region of interest" description="Disordered" evidence="1">
    <location>
        <begin position="1"/>
        <end position="21"/>
    </location>
</feature>
<dbReference type="AlphaFoldDB" id="A0A6L8KFJ3"/>
<accession>A0A6L8KFJ3</accession>
<sequence length="128" mass="14184">MKMNIPDDFPRTPSITSLPGSQPKVSVRLNATSGKYVGSFNEDAIGERYAVCIDLVEQLVAKCRRNRSTKYAELSEVQILERLLAQLLGTDWGTAPEMAWVIRKTAAELEWEISDSAVVLNTLLGNSK</sequence>
<evidence type="ECO:0000313" key="3">
    <source>
        <dbReference type="Proteomes" id="UP000479335"/>
    </source>
</evidence>
<dbReference type="Proteomes" id="UP000479335">
    <property type="component" value="Unassembled WGS sequence"/>
</dbReference>
<reference evidence="2 3" key="1">
    <citation type="submission" date="2019-12" db="EMBL/GenBank/DDBJ databases">
        <title>Novel species isolated from a subtropical stream in China.</title>
        <authorList>
            <person name="Lu H."/>
        </authorList>
    </citation>
    <scope>NUCLEOTIDE SEQUENCE [LARGE SCALE GENOMIC DNA]</scope>
    <source>
        <strain evidence="2 3">FT135W</strain>
    </source>
</reference>
<keyword evidence="3" id="KW-1185">Reference proteome</keyword>
<name>A0A6L8KFJ3_9BURK</name>
<gene>
    <name evidence="2" type="ORF">GTP46_11295</name>
</gene>
<evidence type="ECO:0000313" key="2">
    <source>
        <dbReference type="EMBL" id="MYM23231.1"/>
    </source>
</evidence>
<protein>
    <submittedName>
        <fullName evidence="2">Uncharacterized protein</fullName>
    </submittedName>
</protein>
<evidence type="ECO:0000256" key="1">
    <source>
        <dbReference type="SAM" id="MobiDB-lite"/>
    </source>
</evidence>
<proteinExistence type="predicted"/>
<comment type="caution">
    <text evidence="2">The sequence shown here is derived from an EMBL/GenBank/DDBJ whole genome shotgun (WGS) entry which is preliminary data.</text>
</comment>
<dbReference type="RefSeq" id="WP_161006724.1">
    <property type="nucleotide sequence ID" value="NZ_WWCN01000006.1"/>
</dbReference>
<dbReference type="EMBL" id="WWCN01000006">
    <property type="protein sequence ID" value="MYM23231.1"/>
    <property type="molecule type" value="Genomic_DNA"/>
</dbReference>